<reference evidence="5 6" key="1">
    <citation type="submission" date="2020-01" db="EMBL/GenBank/DDBJ databases">
        <title>Sphingomonas sp. C33 whole genome sequece.</title>
        <authorList>
            <person name="Park C."/>
        </authorList>
    </citation>
    <scope>NUCLEOTIDE SEQUENCE [LARGE SCALE GENOMIC DNA]</scope>
    <source>
        <strain evidence="5 6">C33</strain>
    </source>
</reference>
<accession>A0A7Z2S6U3</accession>
<dbReference type="SUPFAM" id="SSF53067">
    <property type="entry name" value="Actin-like ATPase domain"/>
    <property type="match status" value="1"/>
</dbReference>
<dbReference type="Gene3D" id="3.40.367.20">
    <property type="match status" value="1"/>
</dbReference>
<comment type="catalytic activity">
    <reaction evidence="3">
        <text>D-glucose + ATP = D-glucose 6-phosphate + ADP + H(+)</text>
        <dbReference type="Rhea" id="RHEA:17825"/>
        <dbReference type="ChEBI" id="CHEBI:4167"/>
        <dbReference type="ChEBI" id="CHEBI:15378"/>
        <dbReference type="ChEBI" id="CHEBI:30616"/>
        <dbReference type="ChEBI" id="CHEBI:61548"/>
        <dbReference type="ChEBI" id="CHEBI:456216"/>
        <dbReference type="EC" id="2.7.1.2"/>
    </reaction>
</comment>
<keyword evidence="3" id="KW-0067">ATP-binding</keyword>
<dbReference type="EMBL" id="CP047895">
    <property type="protein sequence ID" value="QHL89656.1"/>
    <property type="molecule type" value="Genomic_DNA"/>
</dbReference>
<dbReference type="GO" id="GO:0005536">
    <property type="term" value="F:D-glucose binding"/>
    <property type="evidence" value="ECO:0007669"/>
    <property type="project" value="InterPro"/>
</dbReference>
<dbReference type="GO" id="GO:0006096">
    <property type="term" value="P:glycolytic process"/>
    <property type="evidence" value="ECO:0007669"/>
    <property type="project" value="UniProtKB-UniRule"/>
</dbReference>
<keyword evidence="1 3" id="KW-0808">Transferase</keyword>
<evidence type="ECO:0000256" key="3">
    <source>
        <dbReference type="HAMAP-Rule" id="MF_00524"/>
    </source>
</evidence>
<dbReference type="RefSeq" id="WP_160591106.1">
    <property type="nucleotide sequence ID" value="NZ_CP047895.1"/>
</dbReference>
<evidence type="ECO:0000313" key="6">
    <source>
        <dbReference type="Proteomes" id="UP000464468"/>
    </source>
</evidence>
<dbReference type="GO" id="GO:0005829">
    <property type="term" value="C:cytosol"/>
    <property type="evidence" value="ECO:0007669"/>
    <property type="project" value="TreeGrafter"/>
</dbReference>
<dbReference type="GO" id="GO:0005524">
    <property type="term" value="F:ATP binding"/>
    <property type="evidence" value="ECO:0007669"/>
    <property type="project" value="UniProtKB-UniRule"/>
</dbReference>
<keyword evidence="3" id="KW-0547">Nucleotide-binding</keyword>
<keyword evidence="2 3" id="KW-0418">Kinase</keyword>
<keyword evidence="3" id="KW-0324">Glycolysis</keyword>
<dbReference type="HAMAP" id="MF_00524">
    <property type="entry name" value="Glucokinase"/>
    <property type="match status" value="1"/>
</dbReference>
<keyword evidence="6" id="KW-1185">Reference proteome</keyword>
<dbReference type="PANTHER" id="PTHR47690">
    <property type="entry name" value="GLUCOKINASE"/>
    <property type="match status" value="1"/>
</dbReference>
<dbReference type="InterPro" id="IPR003836">
    <property type="entry name" value="Glucokinase"/>
</dbReference>
<evidence type="ECO:0000256" key="4">
    <source>
        <dbReference type="RuleBase" id="RU004046"/>
    </source>
</evidence>
<sequence>MEIVAVDLGGTHARFAVATLDGRRVAQLGPETVIRAAEHVSLASAWTAFAAAHGRPLPRAAAIAVAAPADGDTIKMTNNPWVIRPAELPEKLGIDALAMVNDFEAVAQSVAALAPAQLVPLCGPDGPLPADGVVTVLGPGTGLGVAMLVRSAGGDRAVATEGGHMDFAPLDAIDDQILALLRQRHRRVSVERVVAGPALPDIYQALAMIEQRPVAPVDDRTLWTRALEGSDDLAVAALERFCMSLGAVAGDLALAQGAGAVVVAGGLGLRLAAHLPRSGFRDRFVAKGRFEARMAALPVRIVTHPQPGLLGAAAAFAARLNA</sequence>
<dbReference type="CDD" id="cd24008">
    <property type="entry name" value="ASKHA_NBD_GLK"/>
    <property type="match status" value="1"/>
</dbReference>
<comment type="similarity">
    <text evidence="3 4">Belongs to the bacterial glucokinase family.</text>
</comment>
<evidence type="ECO:0000313" key="5">
    <source>
        <dbReference type="EMBL" id="QHL89656.1"/>
    </source>
</evidence>
<dbReference type="GO" id="GO:0004340">
    <property type="term" value="F:glucokinase activity"/>
    <property type="evidence" value="ECO:0007669"/>
    <property type="project" value="UniProtKB-UniRule"/>
</dbReference>
<dbReference type="KEGG" id="schy:GVO57_01000"/>
<dbReference type="Gene3D" id="3.30.420.40">
    <property type="match status" value="1"/>
</dbReference>
<keyword evidence="3" id="KW-0963">Cytoplasm</keyword>
<comment type="subcellular location">
    <subcellularLocation>
        <location evidence="3">Cytoplasm</location>
    </subcellularLocation>
</comment>
<evidence type="ECO:0000256" key="1">
    <source>
        <dbReference type="ARBA" id="ARBA00022679"/>
    </source>
</evidence>
<organism evidence="5 6">
    <name type="scientific">Sphingomonas changnyeongensis</name>
    <dbReference type="NCBI Taxonomy" id="2698679"/>
    <lineage>
        <taxon>Bacteria</taxon>
        <taxon>Pseudomonadati</taxon>
        <taxon>Pseudomonadota</taxon>
        <taxon>Alphaproteobacteria</taxon>
        <taxon>Sphingomonadales</taxon>
        <taxon>Sphingomonadaceae</taxon>
        <taxon>Sphingomonas</taxon>
    </lineage>
</organism>
<dbReference type="Pfam" id="PF02685">
    <property type="entry name" value="Glucokinase"/>
    <property type="match status" value="1"/>
</dbReference>
<dbReference type="InterPro" id="IPR050201">
    <property type="entry name" value="Bacterial_glucokinase"/>
</dbReference>
<dbReference type="EC" id="2.7.1.2" evidence="3"/>
<dbReference type="PANTHER" id="PTHR47690:SF1">
    <property type="entry name" value="GLUCOKINASE"/>
    <property type="match status" value="1"/>
</dbReference>
<dbReference type="InterPro" id="IPR043129">
    <property type="entry name" value="ATPase_NBD"/>
</dbReference>
<dbReference type="Proteomes" id="UP000464468">
    <property type="component" value="Chromosome"/>
</dbReference>
<name>A0A7Z2S6U3_9SPHN</name>
<dbReference type="AlphaFoldDB" id="A0A7Z2S6U3"/>
<evidence type="ECO:0000256" key="2">
    <source>
        <dbReference type="ARBA" id="ARBA00022777"/>
    </source>
</evidence>
<gene>
    <name evidence="3" type="primary">glk</name>
    <name evidence="5" type="ORF">GVO57_01000</name>
</gene>
<comment type="caution">
    <text evidence="3">Lacks conserved residue(s) required for the propagation of feature annotation.</text>
</comment>
<protein>
    <recommendedName>
        <fullName evidence="3">Glucokinase</fullName>
        <ecNumber evidence="3">2.7.1.2</ecNumber>
    </recommendedName>
    <alternativeName>
        <fullName evidence="3">Glucose kinase</fullName>
    </alternativeName>
</protein>
<proteinExistence type="inferred from homology"/>